<name>A0A7R8MJK3_9CAUD</name>
<dbReference type="Proteomes" id="UP000596247">
    <property type="component" value="Chromosome"/>
</dbReference>
<evidence type="ECO:0000313" key="1">
    <source>
        <dbReference type="EMBL" id="CAD5236189.1"/>
    </source>
</evidence>
<organism evidence="1 2">
    <name type="scientific">Klebsiella phage vB_KvM-Eowyn</name>
    <dbReference type="NCBI Taxonomy" id="2762819"/>
    <lineage>
        <taxon>Viruses</taxon>
        <taxon>Duplodnaviria</taxon>
        <taxon>Heunggongvirae</taxon>
        <taxon>Uroviricota</taxon>
        <taxon>Caudoviricetes</taxon>
        <taxon>Chimalliviridae</taxon>
        <taxon>Eowynvirus</taxon>
        <taxon>Eowynvirus eowyn</taxon>
    </lineage>
</organism>
<sequence length="68" mass="7063">MGIKKIIVGGIVGGIAGGEAGKYVHKTAIELGCSERKAAWAGILTSVVVGTITGDVVRNKLLKNWDNQ</sequence>
<evidence type="ECO:0000313" key="2">
    <source>
        <dbReference type="Proteomes" id="UP000596247"/>
    </source>
</evidence>
<gene>
    <name evidence="1" type="ORF">LLCLJKAH_00200</name>
</gene>
<accession>A0A7R8MJK3</accession>
<dbReference type="EMBL" id="LR881104">
    <property type="protein sequence ID" value="CAD5236189.1"/>
    <property type="molecule type" value="Genomic_DNA"/>
</dbReference>
<protein>
    <submittedName>
        <fullName evidence="1">Uncharacterized protein</fullName>
    </submittedName>
</protein>
<proteinExistence type="predicted"/>
<reference evidence="1 2" key="1">
    <citation type="submission" date="2020-09" db="EMBL/GenBank/DDBJ databases">
        <authorList>
            <person name="Jameson E."/>
        </authorList>
    </citation>
    <scope>NUCLEOTIDE SEQUENCE [LARGE SCALE GENOMIC DNA]</scope>
</reference>
<keyword evidence="2" id="KW-1185">Reference proteome</keyword>